<protein>
    <submittedName>
        <fullName evidence="3">CHAP domain-containing protein</fullName>
    </submittedName>
</protein>
<reference evidence="4" key="1">
    <citation type="submission" date="2017-01" db="EMBL/GenBank/DDBJ databases">
        <authorList>
            <person name="Varghese N."/>
            <person name="Submissions S."/>
        </authorList>
    </citation>
    <scope>NUCLEOTIDE SEQUENCE [LARGE SCALE GENOMIC DNA]</scope>
    <source>
        <strain evidence="4">DSM 21768</strain>
    </source>
</reference>
<dbReference type="Proteomes" id="UP000187495">
    <property type="component" value="Unassembled WGS sequence"/>
</dbReference>
<keyword evidence="4" id="KW-1185">Reference proteome</keyword>
<organism evidence="3 4">
    <name type="scientific">Moraxella cuniculi DSM 21768</name>
    <dbReference type="NCBI Taxonomy" id="1122245"/>
    <lineage>
        <taxon>Bacteria</taxon>
        <taxon>Pseudomonadati</taxon>
        <taxon>Pseudomonadota</taxon>
        <taxon>Gammaproteobacteria</taxon>
        <taxon>Moraxellales</taxon>
        <taxon>Moraxellaceae</taxon>
        <taxon>Moraxella</taxon>
    </lineage>
</organism>
<evidence type="ECO:0000313" key="3">
    <source>
        <dbReference type="EMBL" id="SIR71738.1"/>
    </source>
</evidence>
<accession>A0A1N7D7F0</accession>
<keyword evidence="1" id="KW-0732">Signal</keyword>
<proteinExistence type="predicted"/>
<feature type="domain" description="Peptidase C51" evidence="2">
    <location>
        <begin position="104"/>
        <end position="174"/>
    </location>
</feature>
<feature type="signal peptide" evidence="1">
    <location>
        <begin position="1"/>
        <end position="21"/>
    </location>
</feature>
<dbReference type="Gene3D" id="3.90.1720.10">
    <property type="entry name" value="endopeptidase domain like (from Nostoc punctiforme)"/>
    <property type="match status" value="1"/>
</dbReference>
<dbReference type="InterPro" id="IPR007921">
    <property type="entry name" value="CHAP_dom"/>
</dbReference>
<evidence type="ECO:0000256" key="1">
    <source>
        <dbReference type="SAM" id="SignalP"/>
    </source>
</evidence>
<dbReference type="RefSeq" id="WP_076554170.1">
    <property type="nucleotide sequence ID" value="NZ_FTNU01000001.1"/>
</dbReference>
<evidence type="ECO:0000259" key="2">
    <source>
        <dbReference type="Pfam" id="PF05257"/>
    </source>
</evidence>
<name>A0A1N7D7F0_9GAMM</name>
<sequence length="228" mass="24623">MKQVLWLLSAVGLTFVQSSTAQNNYVNNTAQASYAASVPDNIDSVINSLIISSQNAQAQTYRQGATAEFSSNFQAPKTSERLTANSAPSIAAAAASRAALKSSIGRCAMYVRKALQAADYKFTPQVSAYQYASNGTLASAGFVKLDNNNYVPQAGDVAVFNRTAKNPHGHIQIYDGKDWISDFRQSISETRQPNFSPYAQHNGYSVWRDARFVDASANTGTMLAINGQ</sequence>
<feature type="chain" id="PRO_5013043213" evidence="1">
    <location>
        <begin position="22"/>
        <end position="228"/>
    </location>
</feature>
<dbReference type="EMBL" id="FTNU01000001">
    <property type="protein sequence ID" value="SIR71738.1"/>
    <property type="molecule type" value="Genomic_DNA"/>
</dbReference>
<evidence type="ECO:0000313" key="4">
    <source>
        <dbReference type="Proteomes" id="UP000187495"/>
    </source>
</evidence>
<dbReference type="AlphaFoldDB" id="A0A1N7D7F0"/>
<dbReference type="Pfam" id="PF05257">
    <property type="entry name" value="CHAP"/>
    <property type="match status" value="1"/>
</dbReference>
<gene>
    <name evidence="3" type="ORF">SAMN02745664_10148</name>
</gene>